<dbReference type="EMBL" id="JACDUR010000001">
    <property type="protein sequence ID" value="MBA2889719.1"/>
    <property type="molecule type" value="Genomic_DNA"/>
</dbReference>
<evidence type="ECO:0000256" key="1">
    <source>
        <dbReference type="ARBA" id="ARBA00023125"/>
    </source>
</evidence>
<dbReference type="SUPFAM" id="SSF46689">
    <property type="entry name" value="Homeodomain-like"/>
    <property type="match status" value="1"/>
</dbReference>
<feature type="domain" description="HTH tetR-type" evidence="3">
    <location>
        <begin position="5"/>
        <end position="65"/>
    </location>
</feature>
<organism evidence="4 5">
    <name type="scientific">Nonomuraea soli</name>
    <dbReference type="NCBI Taxonomy" id="1032476"/>
    <lineage>
        <taxon>Bacteria</taxon>
        <taxon>Bacillati</taxon>
        <taxon>Actinomycetota</taxon>
        <taxon>Actinomycetes</taxon>
        <taxon>Streptosporangiales</taxon>
        <taxon>Streptosporangiaceae</taxon>
        <taxon>Nonomuraea</taxon>
    </lineage>
</organism>
<proteinExistence type="predicted"/>
<dbReference type="GO" id="GO:0000976">
    <property type="term" value="F:transcription cis-regulatory region binding"/>
    <property type="evidence" value="ECO:0007669"/>
    <property type="project" value="TreeGrafter"/>
</dbReference>
<evidence type="ECO:0000259" key="3">
    <source>
        <dbReference type="PROSITE" id="PS50977"/>
    </source>
</evidence>
<reference evidence="4 5" key="1">
    <citation type="submission" date="2020-07" db="EMBL/GenBank/DDBJ databases">
        <title>Genomic Encyclopedia of Type Strains, Phase IV (KMG-IV): sequencing the most valuable type-strain genomes for metagenomic binning, comparative biology and taxonomic classification.</title>
        <authorList>
            <person name="Goeker M."/>
        </authorList>
    </citation>
    <scope>NUCLEOTIDE SEQUENCE [LARGE SCALE GENOMIC DNA]</scope>
    <source>
        <strain evidence="4 5">DSM 45533</strain>
    </source>
</reference>
<dbReference type="PANTHER" id="PTHR30055">
    <property type="entry name" value="HTH-TYPE TRANSCRIPTIONAL REGULATOR RUTR"/>
    <property type="match status" value="1"/>
</dbReference>
<dbReference type="RefSeq" id="WP_181608481.1">
    <property type="nucleotide sequence ID" value="NZ_BAABAM010000001.1"/>
</dbReference>
<dbReference type="PANTHER" id="PTHR30055:SF219">
    <property type="entry name" value="TRANSCRIPTIONAL REGULATORY PROTEIN"/>
    <property type="match status" value="1"/>
</dbReference>
<dbReference type="SUPFAM" id="SSF48498">
    <property type="entry name" value="Tetracyclin repressor-like, C-terminal domain"/>
    <property type="match status" value="1"/>
</dbReference>
<evidence type="ECO:0000313" key="5">
    <source>
        <dbReference type="Proteomes" id="UP000530928"/>
    </source>
</evidence>
<evidence type="ECO:0000313" key="4">
    <source>
        <dbReference type="EMBL" id="MBA2889719.1"/>
    </source>
</evidence>
<dbReference type="InterPro" id="IPR009057">
    <property type="entry name" value="Homeodomain-like_sf"/>
</dbReference>
<dbReference type="Gene3D" id="1.10.357.10">
    <property type="entry name" value="Tetracycline Repressor, domain 2"/>
    <property type="match status" value="1"/>
</dbReference>
<feature type="DNA-binding region" description="H-T-H motif" evidence="2">
    <location>
        <begin position="28"/>
        <end position="47"/>
    </location>
</feature>
<keyword evidence="1 2" id="KW-0238">DNA-binding</keyword>
<sequence>MSPQRSNRLALIEGTLRCLERLPPERITARVIAEESGANAASISYHFGSKDDLITEAVILGLDRWLSRIADELTSVPKPERPRRAGDLLETSRRSGLAAHLLTSLAKAQHDERVRSLLADGFLRTRPALAAVLGLGDDPAGHDAAGLVLAMFNGLLFQSLLDPALALEGTRMRQAQARLRTALPQAGT</sequence>
<dbReference type="InterPro" id="IPR001647">
    <property type="entry name" value="HTH_TetR"/>
</dbReference>
<name>A0A7W0HNE5_9ACTN</name>
<dbReference type="InterPro" id="IPR050109">
    <property type="entry name" value="HTH-type_TetR-like_transc_reg"/>
</dbReference>
<dbReference type="AlphaFoldDB" id="A0A7W0HNE5"/>
<evidence type="ECO:0000256" key="2">
    <source>
        <dbReference type="PROSITE-ProRule" id="PRU00335"/>
    </source>
</evidence>
<keyword evidence="5" id="KW-1185">Reference proteome</keyword>
<dbReference type="GO" id="GO:0003700">
    <property type="term" value="F:DNA-binding transcription factor activity"/>
    <property type="evidence" value="ECO:0007669"/>
    <property type="project" value="TreeGrafter"/>
</dbReference>
<accession>A0A7W0HNE5</accession>
<dbReference type="Pfam" id="PF00440">
    <property type="entry name" value="TetR_N"/>
    <property type="match status" value="1"/>
</dbReference>
<dbReference type="Proteomes" id="UP000530928">
    <property type="component" value="Unassembled WGS sequence"/>
</dbReference>
<dbReference type="InterPro" id="IPR036271">
    <property type="entry name" value="Tet_transcr_reg_TetR-rel_C_sf"/>
</dbReference>
<comment type="caution">
    <text evidence="4">The sequence shown here is derived from an EMBL/GenBank/DDBJ whole genome shotgun (WGS) entry which is preliminary data.</text>
</comment>
<dbReference type="PROSITE" id="PS50977">
    <property type="entry name" value="HTH_TETR_2"/>
    <property type="match status" value="1"/>
</dbReference>
<protein>
    <submittedName>
        <fullName evidence="4">AcrR family transcriptional regulator</fullName>
    </submittedName>
</protein>
<gene>
    <name evidence="4" type="ORF">HNR30_001054</name>
</gene>